<keyword evidence="1" id="KW-0732">Signal</keyword>
<dbReference type="Proteomes" id="UP000696931">
    <property type="component" value="Unassembled WGS sequence"/>
</dbReference>
<evidence type="ECO:0000313" key="3">
    <source>
        <dbReference type="EMBL" id="MBI5169607.1"/>
    </source>
</evidence>
<protein>
    <submittedName>
        <fullName evidence="3">VCBS repeat-containing protein</fullName>
    </submittedName>
</protein>
<dbReference type="SUPFAM" id="SSF69318">
    <property type="entry name" value="Integrin alpha N-terminal domain"/>
    <property type="match status" value="1"/>
</dbReference>
<evidence type="ECO:0000256" key="1">
    <source>
        <dbReference type="ARBA" id="ARBA00022729"/>
    </source>
</evidence>
<sequence>MAHDADHGALQVRRVLPSEAAARAKVPARAMTPAERRLAKLREDRQRLVLPMKQQAMAAGRDIDRSLSASRRKGWRAPLGGTSPRGAYRADVVAPPDTVRMAFLRIDFLADRGGNASTGDGRFDLSGPDTLLPPIDRAPHNKRFYDMHARALERYYETQSYGRVVLQIDVWPAESDSAYHLSDMADLGPWAFGQGVYRAAVDMFRQMFFAADSQSTAKGQRIPWETYDRFMVIHAGSDLQSDLRQDSNEDIPSFTVFLDDTDRVVFPDSAEWNLDRPIDRAAFIPETINQDGYYGAINGVIAHENGHNIFGFLDVYNIDSGYPMCGYWSLMDSGNLVGSRVLLADDTEIYAVGLLPPSIDPFQRNFIGDGMRIDVPTWGDTLELRRNQTHNQFYKLPLSSDEYVLLENRFLSPADTLLKLDSDSVSRVILGPELPDRYEYDALLPGGGILAWHVDESVVPFEWSLRTNPDYGLNTNYSRQGLQVLEADGLDDLGDPGSPYLLGSPLDPFQRSVNPSLSDSTSPSLVANTGTRPHVRVDFLDDAAEVMRFSANRTWNLAAFPRVASFPPGGPELLAIDADGDRNLEVCWAGGDTTGADSAAVFAIRTNGNGLLGPSPVLARLDRRPLPMMAAALIGDPDLGAGPSVFAVTTRPVSASDTLGGRVWLLNASGAALPGWPVRLPAHATTPPVLVGTYPNLVAYVGAADGKVYGLSYTGQVLGMTSFALEGGVSGRLAVAGPLSPVAMPGPGTGSIGSGYAYRIAVGGSAGDLAVAPAIDGALGPTLAGWPQRIGGAGFAPDFLWLKFGGNGANAEGNCADGAPSLVAHHADKLWAFCSTGAPLAGWGGSFGDTIVAGLGAGDPDGDGFPEVLVQTIHSRVAFVNRNGSPSPGWPRASTSEALPTASSALALDVDQDGRSEVVVLNGSGMLVALGTTGKSYVGWPLATGAGAKGSALAADLDRDGRLDLVAPDRDTLLYAYRLPVPLSDVVACSWTMPGGDPGRSSSLPDVRTPLARASSAGPLVAGSFKAFPNPARLKPVTFAFTLSEASEVEFRILDASGHEVASFTRHGERAENNVVWEPGAVPAGLYVARVKFSGPNGSQVATVPVGLLR</sequence>
<dbReference type="InterPro" id="IPR013517">
    <property type="entry name" value="FG-GAP"/>
</dbReference>
<dbReference type="AlphaFoldDB" id="A0A933SBS4"/>
<dbReference type="InterPro" id="IPR028994">
    <property type="entry name" value="Integrin_alpha_N"/>
</dbReference>
<evidence type="ECO:0000256" key="2">
    <source>
        <dbReference type="SAM" id="MobiDB-lite"/>
    </source>
</evidence>
<dbReference type="Pfam" id="PF13517">
    <property type="entry name" value="FG-GAP_3"/>
    <property type="match status" value="1"/>
</dbReference>
<comment type="caution">
    <text evidence="3">The sequence shown here is derived from an EMBL/GenBank/DDBJ whole genome shotgun (WGS) entry which is preliminary data.</text>
</comment>
<reference evidence="3" key="1">
    <citation type="submission" date="2020-07" db="EMBL/GenBank/DDBJ databases">
        <title>Huge and variable diversity of episymbiotic CPR bacteria and DPANN archaea in groundwater ecosystems.</title>
        <authorList>
            <person name="He C.Y."/>
            <person name="Keren R."/>
            <person name="Whittaker M."/>
            <person name="Farag I.F."/>
            <person name="Doudna J."/>
            <person name="Cate J.H.D."/>
            <person name="Banfield J.F."/>
        </authorList>
    </citation>
    <scope>NUCLEOTIDE SEQUENCE</scope>
    <source>
        <strain evidence="3">NC_groundwater_1813_Pr3_B-0.1um_71_17</strain>
    </source>
</reference>
<organism evidence="3 4">
    <name type="scientific">Eiseniibacteriota bacterium</name>
    <dbReference type="NCBI Taxonomy" id="2212470"/>
    <lineage>
        <taxon>Bacteria</taxon>
        <taxon>Candidatus Eiseniibacteriota</taxon>
    </lineage>
</organism>
<proteinExistence type="predicted"/>
<accession>A0A933SBS4</accession>
<feature type="region of interest" description="Disordered" evidence="2">
    <location>
        <begin position="59"/>
        <end position="81"/>
    </location>
</feature>
<gene>
    <name evidence="3" type="ORF">HZA61_08980</name>
</gene>
<dbReference type="EMBL" id="JACRIW010000058">
    <property type="protein sequence ID" value="MBI5169607.1"/>
    <property type="molecule type" value="Genomic_DNA"/>
</dbReference>
<evidence type="ECO:0000313" key="4">
    <source>
        <dbReference type="Proteomes" id="UP000696931"/>
    </source>
</evidence>
<name>A0A933SBS4_UNCEI</name>